<name>A0ABW7WKB0_9NOCA</name>
<accession>A0ABW7WKB0</accession>
<feature type="transmembrane region" description="Helical" evidence="1">
    <location>
        <begin position="200"/>
        <end position="221"/>
    </location>
</feature>
<feature type="transmembrane region" description="Helical" evidence="1">
    <location>
        <begin position="233"/>
        <end position="261"/>
    </location>
</feature>
<keyword evidence="1" id="KW-0812">Transmembrane</keyword>
<keyword evidence="3" id="KW-1185">Reference proteome</keyword>
<reference evidence="2 3" key="1">
    <citation type="submission" date="2024-10" db="EMBL/GenBank/DDBJ databases">
        <title>The Natural Products Discovery Center: Release of the First 8490 Sequenced Strains for Exploring Actinobacteria Biosynthetic Diversity.</title>
        <authorList>
            <person name="Kalkreuter E."/>
            <person name="Kautsar S.A."/>
            <person name="Yang D."/>
            <person name="Bader C.D."/>
            <person name="Teijaro C.N."/>
            <person name="Fluegel L."/>
            <person name="Davis C.M."/>
            <person name="Simpson J.R."/>
            <person name="Lauterbach L."/>
            <person name="Steele A.D."/>
            <person name="Gui C."/>
            <person name="Meng S."/>
            <person name="Li G."/>
            <person name="Viehrig K."/>
            <person name="Ye F."/>
            <person name="Su P."/>
            <person name="Kiefer A.F."/>
            <person name="Nichols A."/>
            <person name="Cepeda A.J."/>
            <person name="Yan W."/>
            <person name="Fan B."/>
            <person name="Jiang Y."/>
            <person name="Adhikari A."/>
            <person name="Zheng C.-J."/>
            <person name="Schuster L."/>
            <person name="Cowan T.M."/>
            <person name="Smanski M.J."/>
            <person name="Chevrette M.G."/>
            <person name="De Carvalho L.P.S."/>
            <person name="Shen B."/>
        </authorList>
    </citation>
    <scope>NUCLEOTIDE SEQUENCE [LARGE SCALE GENOMIC DNA]</scope>
    <source>
        <strain evidence="2 3">NPDC019626</strain>
    </source>
</reference>
<gene>
    <name evidence="2" type="ORF">ACH47G_16880</name>
</gene>
<keyword evidence="1" id="KW-0472">Membrane</keyword>
<sequence length="273" mass="26554">MGIAVPEIETAAHPFLRRAATLVVASAIPLSLVGAAATATADPLLPEISVQLPFAAAPGLGLVPVADPADPGALPPEVLPAPPVSAGRNDLSVNRPMPDPNVLAPIDPQRLHLPNPAAPAPAVAPIEAPPGTLRVGSVVIGRPDFMTPEQGKMFNDAIAGPEAGIAQTLDSAGFDPSRSDRIAADLIGSTAIGASVGSMVAAPVASIGAVIGAICGAIAGLPMIPTGTIAVMAFGAAIGYGFVASPAIAVGAAVGAGVGVLQGLLTPPTVPAA</sequence>
<evidence type="ECO:0000313" key="3">
    <source>
        <dbReference type="Proteomes" id="UP001611450"/>
    </source>
</evidence>
<keyword evidence="1" id="KW-1133">Transmembrane helix</keyword>
<dbReference type="RefSeq" id="WP_396947305.1">
    <property type="nucleotide sequence ID" value="NZ_JBIRXV010000003.1"/>
</dbReference>
<protein>
    <submittedName>
        <fullName evidence="2">Uncharacterized protein</fullName>
    </submittedName>
</protein>
<dbReference type="Proteomes" id="UP001611450">
    <property type="component" value="Unassembled WGS sequence"/>
</dbReference>
<organism evidence="2 3">
    <name type="scientific">Nocardia beijingensis</name>
    <dbReference type="NCBI Taxonomy" id="95162"/>
    <lineage>
        <taxon>Bacteria</taxon>
        <taxon>Bacillati</taxon>
        <taxon>Actinomycetota</taxon>
        <taxon>Actinomycetes</taxon>
        <taxon>Mycobacteriales</taxon>
        <taxon>Nocardiaceae</taxon>
        <taxon>Nocardia</taxon>
    </lineage>
</organism>
<evidence type="ECO:0000256" key="1">
    <source>
        <dbReference type="SAM" id="Phobius"/>
    </source>
</evidence>
<comment type="caution">
    <text evidence="2">The sequence shown here is derived from an EMBL/GenBank/DDBJ whole genome shotgun (WGS) entry which is preliminary data.</text>
</comment>
<proteinExistence type="predicted"/>
<dbReference type="EMBL" id="JBIRXV010000003">
    <property type="protein sequence ID" value="MFI2322162.1"/>
    <property type="molecule type" value="Genomic_DNA"/>
</dbReference>
<evidence type="ECO:0000313" key="2">
    <source>
        <dbReference type="EMBL" id="MFI2322162.1"/>
    </source>
</evidence>